<dbReference type="PROSITE" id="PS00108">
    <property type="entry name" value="PROTEIN_KINASE_ST"/>
    <property type="match status" value="1"/>
</dbReference>
<proteinExistence type="inferred from homology"/>
<gene>
    <name evidence="10" type="ORF">R5R35_000908</name>
</gene>
<dbReference type="InterPro" id="IPR008271">
    <property type="entry name" value="Ser/Thr_kinase_AS"/>
</dbReference>
<dbReference type="GO" id="GO:0009966">
    <property type="term" value="P:regulation of signal transduction"/>
    <property type="evidence" value="ECO:0007669"/>
    <property type="project" value="TreeGrafter"/>
</dbReference>
<comment type="caution">
    <text evidence="10">The sequence shown here is derived from an EMBL/GenBank/DDBJ whole genome shotgun (WGS) entry which is preliminary data.</text>
</comment>
<evidence type="ECO:0000256" key="8">
    <source>
        <dbReference type="SAM" id="MobiDB-lite"/>
    </source>
</evidence>
<evidence type="ECO:0000256" key="6">
    <source>
        <dbReference type="PROSITE-ProRule" id="PRU10141"/>
    </source>
</evidence>
<evidence type="ECO:0000256" key="4">
    <source>
        <dbReference type="ARBA" id="ARBA00022777"/>
    </source>
</evidence>
<evidence type="ECO:0000256" key="7">
    <source>
        <dbReference type="RuleBase" id="RU000304"/>
    </source>
</evidence>
<reference evidence="10 11" key="1">
    <citation type="submission" date="2024-03" db="EMBL/GenBank/DDBJ databases">
        <title>The genome assembly and annotation of the cricket Gryllus longicercus Weissman &amp; Gray.</title>
        <authorList>
            <person name="Szrajer S."/>
            <person name="Gray D."/>
            <person name="Ylla G."/>
        </authorList>
    </citation>
    <scope>NUCLEOTIDE SEQUENCE [LARGE SCALE GENOMIC DNA]</scope>
    <source>
        <strain evidence="10">DAG 2021-001</strain>
        <tissue evidence="10">Whole body minus gut</tissue>
    </source>
</reference>
<dbReference type="EMBL" id="JAZDUA010000492">
    <property type="protein sequence ID" value="KAK7791860.1"/>
    <property type="molecule type" value="Genomic_DNA"/>
</dbReference>
<evidence type="ECO:0000256" key="1">
    <source>
        <dbReference type="ARBA" id="ARBA00022527"/>
    </source>
</evidence>
<evidence type="ECO:0000256" key="3">
    <source>
        <dbReference type="ARBA" id="ARBA00022741"/>
    </source>
</evidence>
<comment type="similarity">
    <text evidence="7">Belongs to the protein kinase superfamily.</text>
</comment>
<evidence type="ECO:0000256" key="5">
    <source>
        <dbReference type="ARBA" id="ARBA00022840"/>
    </source>
</evidence>
<evidence type="ECO:0000259" key="9">
    <source>
        <dbReference type="PROSITE" id="PS50011"/>
    </source>
</evidence>
<dbReference type="PROSITE" id="PS50011">
    <property type="entry name" value="PROTEIN_KINASE_DOM"/>
    <property type="match status" value="1"/>
</dbReference>
<evidence type="ECO:0000256" key="2">
    <source>
        <dbReference type="ARBA" id="ARBA00022679"/>
    </source>
</evidence>
<feature type="domain" description="Protein kinase" evidence="9">
    <location>
        <begin position="24"/>
        <end position="284"/>
    </location>
</feature>
<dbReference type="Gene3D" id="3.30.200.20">
    <property type="entry name" value="Phosphorylase Kinase, domain 1"/>
    <property type="match status" value="1"/>
</dbReference>
<keyword evidence="2" id="KW-0808">Transferase</keyword>
<dbReference type="SUPFAM" id="SSF56112">
    <property type="entry name" value="Protein kinase-like (PK-like)"/>
    <property type="match status" value="1"/>
</dbReference>
<keyword evidence="1 7" id="KW-0723">Serine/threonine-protein kinase</keyword>
<protein>
    <recommendedName>
        <fullName evidence="9">Protein kinase domain-containing protein</fullName>
    </recommendedName>
</protein>
<dbReference type="GO" id="GO:0007186">
    <property type="term" value="P:G protein-coupled receptor signaling pathway"/>
    <property type="evidence" value="ECO:0007669"/>
    <property type="project" value="TreeGrafter"/>
</dbReference>
<dbReference type="InterPro" id="IPR011009">
    <property type="entry name" value="Kinase-like_dom_sf"/>
</dbReference>
<dbReference type="GO" id="GO:0004703">
    <property type="term" value="F:G protein-coupled receptor kinase activity"/>
    <property type="evidence" value="ECO:0007669"/>
    <property type="project" value="TreeGrafter"/>
</dbReference>
<evidence type="ECO:0000313" key="10">
    <source>
        <dbReference type="EMBL" id="KAK7791860.1"/>
    </source>
</evidence>
<dbReference type="PROSITE" id="PS00107">
    <property type="entry name" value="PROTEIN_KINASE_ATP"/>
    <property type="match status" value="1"/>
</dbReference>
<sequence>MGAYQSGRSAGKKTSSEEVNFDHFQILRAIGKGSFGKVCIVQKKDTKQLYAMKYMNKRQCAGRDALLNVLREVDILRALEHPFLVNLWFSFQDEEDLFLVSDLLLGGDLRYHVARGTAFDADCVLLYVCELAAALDFLQKKRILHRDIKPDNILLDEEGHVHLTDFNIAIILEEGQLATSMSGTKPYMAPEIFACADNECAGYSFPVDWWSLGVCAYEMLSGTRPFDIHSATSISDVRALFNMGLQYPSYWNRGVKDLISKLLCNQPGARISSFDELKKVHCLNSVDFDAVLQKKGKPTFIPPKNHLNCDPTYELEEMIIEAKPLHKKKKRLAKQRSLKEMQGSLSLDMEMDLNSDAFLQQLPNFKPYNRELDMVIRERETKERCWEEELRKSMEASNPIECAASLSKKCQTKSTKDQQSEQQQEKPSSNNSSPSANASVIQKIHSLSIESDACS</sequence>
<dbReference type="GO" id="GO:0001664">
    <property type="term" value="F:G protein-coupled receptor binding"/>
    <property type="evidence" value="ECO:0007669"/>
    <property type="project" value="TreeGrafter"/>
</dbReference>
<feature type="binding site" evidence="6">
    <location>
        <position position="53"/>
    </location>
    <ligand>
        <name>ATP</name>
        <dbReference type="ChEBI" id="CHEBI:30616"/>
    </ligand>
</feature>
<keyword evidence="4" id="KW-0418">Kinase</keyword>
<dbReference type="InterPro" id="IPR000719">
    <property type="entry name" value="Prot_kinase_dom"/>
</dbReference>
<feature type="compositionally biased region" description="Low complexity" evidence="8">
    <location>
        <begin position="420"/>
        <end position="439"/>
    </location>
</feature>
<keyword evidence="5 6" id="KW-0067">ATP-binding</keyword>
<feature type="region of interest" description="Disordered" evidence="8">
    <location>
        <begin position="406"/>
        <end position="442"/>
    </location>
</feature>
<accession>A0AAN9YYU1</accession>
<dbReference type="FunFam" id="3.30.200.20:FF:000347">
    <property type="entry name" value="serine/threonine-protein kinase 32A isoform X2"/>
    <property type="match status" value="1"/>
</dbReference>
<dbReference type="PANTHER" id="PTHR24355">
    <property type="entry name" value="G PROTEIN-COUPLED RECEPTOR KINASE/RIBOSOMAL PROTEIN S6 KINASE"/>
    <property type="match status" value="1"/>
</dbReference>
<keyword evidence="3 6" id="KW-0547">Nucleotide-binding</keyword>
<dbReference type="SMART" id="SM00220">
    <property type="entry name" value="S_TKc"/>
    <property type="match status" value="1"/>
</dbReference>
<dbReference type="PANTHER" id="PTHR24355:SF30">
    <property type="entry name" value="SERINE_THREONINE-PROTEIN KINASE 32B ISOFORM X1"/>
    <property type="match status" value="1"/>
</dbReference>
<dbReference type="InterPro" id="IPR017441">
    <property type="entry name" value="Protein_kinase_ATP_BS"/>
</dbReference>
<dbReference type="Pfam" id="PF00069">
    <property type="entry name" value="Pkinase"/>
    <property type="match status" value="1"/>
</dbReference>
<organism evidence="10 11">
    <name type="scientific">Gryllus longicercus</name>
    <dbReference type="NCBI Taxonomy" id="2509291"/>
    <lineage>
        <taxon>Eukaryota</taxon>
        <taxon>Metazoa</taxon>
        <taxon>Ecdysozoa</taxon>
        <taxon>Arthropoda</taxon>
        <taxon>Hexapoda</taxon>
        <taxon>Insecta</taxon>
        <taxon>Pterygota</taxon>
        <taxon>Neoptera</taxon>
        <taxon>Polyneoptera</taxon>
        <taxon>Orthoptera</taxon>
        <taxon>Ensifera</taxon>
        <taxon>Gryllidea</taxon>
        <taxon>Grylloidea</taxon>
        <taxon>Gryllidae</taxon>
        <taxon>Gryllinae</taxon>
        <taxon>Gryllus</taxon>
    </lineage>
</organism>
<dbReference type="Proteomes" id="UP001378592">
    <property type="component" value="Unassembled WGS sequence"/>
</dbReference>
<dbReference type="GO" id="GO:0005524">
    <property type="term" value="F:ATP binding"/>
    <property type="evidence" value="ECO:0007669"/>
    <property type="project" value="UniProtKB-UniRule"/>
</dbReference>
<dbReference type="AlphaFoldDB" id="A0AAN9YYU1"/>
<evidence type="ECO:0000313" key="11">
    <source>
        <dbReference type="Proteomes" id="UP001378592"/>
    </source>
</evidence>
<dbReference type="CDD" id="cd05578">
    <property type="entry name" value="STKc_Yank1"/>
    <property type="match status" value="1"/>
</dbReference>
<dbReference type="FunFam" id="1.10.510.10:FF:000169">
    <property type="entry name" value="Serine/threonine-protein kinase 32A"/>
    <property type="match status" value="1"/>
</dbReference>
<name>A0AAN9YYU1_9ORTH</name>
<dbReference type="Gene3D" id="1.10.510.10">
    <property type="entry name" value="Transferase(Phosphotransferase) domain 1"/>
    <property type="match status" value="1"/>
</dbReference>
<keyword evidence="11" id="KW-1185">Reference proteome</keyword>